<dbReference type="Gene3D" id="3.90.1720.80">
    <property type="match status" value="1"/>
</dbReference>
<proteinExistence type="predicted"/>
<dbReference type="Proteomes" id="UP000651977">
    <property type="component" value="Unassembled WGS sequence"/>
</dbReference>
<gene>
    <name evidence="1" type="ORF">GCM10007414_20490</name>
</gene>
<comment type="caution">
    <text evidence="1">The sequence shown here is derived from an EMBL/GenBank/DDBJ whole genome shotgun (WGS) entry which is preliminary data.</text>
</comment>
<accession>A0ABQ1I452</accession>
<dbReference type="Pfam" id="PF14113">
    <property type="entry name" value="Tae4"/>
    <property type="match status" value="1"/>
</dbReference>
<name>A0ABQ1I452_9ALTE</name>
<evidence type="ECO:0008006" key="3">
    <source>
        <dbReference type="Google" id="ProtNLM"/>
    </source>
</evidence>
<organism evidence="1 2">
    <name type="scientific">Agarivorans gilvus</name>
    <dbReference type="NCBI Taxonomy" id="680279"/>
    <lineage>
        <taxon>Bacteria</taxon>
        <taxon>Pseudomonadati</taxon>
        <taxon>Pseudomonadota</taxon>
        <taxon>Gammaproteobacteria</taxon>
        <taxon>Alteromonadales</taxon>
        <taxon>Alteromonadaceae</taxon>
        <taxon>Agarivorans</taxon>
    </lineage>
</organism>
<evidence type="ECO:0000313" key="1">
    <source>
        <dbReference type="EMBL" id="GGB07069.1"/>
    </source>
</evidence>
<dbReference type="Gene3D" id="4.10.280.80">
    <property type="match status" value="1"/>
</dbReference>
<keyword evidence="2" id="KW-1185">Reference proteome</keyword>
<protein>
    <recommendedName>
        <fullName evidence="3">Type VI secretion system amidase effector protein Tae4</fullName>
    </recommendedName>
</protein>
<dbReference type="InterPro" id="IPR025562">
    <property type="entry name" value="Tae4"/>
</dbReference>
<reference evidence="2" key="1">
    <citation type="journal article" date="2019" name="Int. J. Syst. Evol. Microbiol.">
        <title>The Global Catalogue of Microorganisms (GCM) 10K type strain sequencing project: providing services to taxonomists for standard genome sequencing and annotation.</title>
        <authorList>
            <consortium name="The Broad Institute Genomics Platform"/>
            <consortium name="The Broad Institute Genome Sequencing Center for Infectious Disease"/>
            <person name="Wu L."/>
            <person name="Ma J."/>
        </authorList>
    </citation>
    <scope>NUCLEOTIDE SEQUENCE [LARGE SCALE GENOMIC DNA]</scope>
    <source>
        <strain evidence="2">CGMCC 1.10131</strain>
    </source>
</reference>
<dbReference type="EMBL" id="BMDY01000011">
    <property type="protein sequence ID" value="GGB07069.1"/>
    <property type="molecule type" value="Genomic_DNA"/>
</dbReference>
<sequence length="169" mass="19394">MQSLHSIYNFINISKFFDSNGFTMPTIQFANLWKNHPYPKSPCNTSLFENQCAIRMGVALEKSGIDTSGFDKKFPQRRCYPGLKHSPRHILAAQELASWLDSPPYFFGTKEIIKTNRAAKLKHRKGIIFVQNGWGSTDHIDVWNGTDMKGGAPDWIDYGDAIWFWEMKS</sequence>
<evidence type="ECO:0000313" key="2">
    <source>
        <dbReference type="Proteomes" id="UP000651977"/>
    </source>
</evidence>